<organism evidence="27 28">
    <name type="scientific">Polypterus senegalus</name>
    <name type="common">Senegal bichir</name>
    <dbReference type="NCBI Taxonomy" id="55291"/>
    <lineage>
        <taxon>Eukaryota</taxon>
        <taxon>Metazoa</taxon>
        <taxon>Chordata</taxon>
        <taxon>Craniata</taxon>
        <taxon>Vertebrata</taxon>
        <taxon>Euteleostomi</taxon>
        <taxon>Actinopterygii</taxon>
        <taxon>Polypteriformes</taxon>
        <taxon>Polypteridae</taxon>
        <taxon>Polypterus</taxon>
    </lineage>
</organism>
<feature type="non-terminal residue" evidence="27">
    <location>
        <position position="1"/>
    </location>
</feature>
<keyword evidence="28" id="KW-1185">Reference proteome</keyword>
<evidence type="ECO:0000256" key="8">
    <source>
        <dbReference type="ARBA" id="ARBA00022846"/>
    </source>
</evidence>
<evidence type="ECO:0000256" key="2">
    <source>
        <dbReference type="ARBA" id="ARBA00004611"/>
    </source>
</evidence>
<dbReference type="AlphaFoldDB" id="A0A8X8BUQ1"/>
<feature type="region of interest" description="Disordered" evidence="25">
    <location>
        <begin position="290"/>
        <end position="396"/>
    </location>
</feature>
<evidence type="ECO:0000256" key="13">
    <source>
        <dbReference type="ARBA" id="ARBA00023163"/>
    </source>
</evidence>
<feature type="coiled-coil region" evidence="24">
    <location>
        <begin position="489"/>
        <end position="564"/>
    </location>
</feature>
<keyword evidence="10 24" id="KW-0175">Coiled coil</keyword>
<keyword evidence="15" id="KW-0539">Nucleus</keyword>
<keyword evidence="4" id="KW-0479">Metal-binding</keyword>
<evidence type="ECO:0000256" key="5">
    <source>
        <dbReference type="ARBA" id="ARBA00022737"/>
    </source>
</evidence>
<evidence type="ECO:0000256" key="11">
    <source>
        <dbReference type="ARBA" id="ARBA00023069"/>
    </source>
</evidence>
<keyword evidence="16" id="KW-0966">Cell projection</keyword>
<keyword evidence="13" id="KW-0804">Transcription</keyword>
<evidence type="ECO:0000256" key="22">
    <source>
        <dbReference type="ARBA" id="ARBA00045865"/>
    </source>
</evidence>
<name>A0A8X8BUQ1_POLSE</name>
<evidence type="ECO:0000313" key="28">
    <source>
        <dbReference type="Proteomes" id="UP000886611"/>
    </source>
</evidence>
<evidence type="ECO:0000256" key="17">
    <source>
        <dbReference type="ARBA" id="ARBA00037841"/>
    </source>
</evidence>
<dbReference type="Proteomes" id="UP000886611">
    <property type="component" value="Unassembled WGS sequence"/>
</dbReference>
<feature type="non-terminal residue" evidence="27">
    <location>
        <position position="942"/>
    </location>
</feature>
<keyword evidence="6 23" id="KW-0863">Zinc-finger</keyword>
<accession>A0A8X8BUQ1</accession>
<evidence type="ECO:0000256" key="23">
    <source>
        <dbReference type="PROSITE-ProRule" id="PRU00042"/>
    </source>
</evidence>
<evidence type="ECO:0000256" key="6">
    <source>
        <dbReference type="ARBA" id="ARBA00022771"/>
    </source>
</evidence>
<dbReference type="GO" id="GO:0003677">
    <property type="term" value="F:DNA binding"/>
    <property type="evidence" value="ECO:0007669"/>
    <property type="project" value="UniProtKB-KW"/>
</dbReference>
<sequence>MGPTVSTPNSQHSSPSRSLSANSIKVEMYSDEEPGRLLPQDERSQEREDGGMMDEGGPEQGGYCDQSNSEPISPGAIRLPNGKLKCDICGMVCIGPNVLMVHKRSHTVSSPTVGKPYKCSYCGRSYKQQSTLEEHRERCHSYLQSLDPQQPPPTGQPQEDMRDLELMPDAMLHSSTERMSFIDRLANSITKRKRSTPQKFVGEKHMRLNMSEIPFEMNCSFEKDELIGSQHSGVGDAAGFGGSGAYLGGGCPEPLRPLRLPPPHSTCLSDMTPVISSVYTQLAPLRARLECPGGMPSNREAGEGHEDLQQGRSLAASPSNGCHDSTDTESVTEDHNHQQHQHQRSSTKQERQSPGHAKEDCPNPGPPSLPASTQPVLVSTGTPTKATASSPAKETVRVVDGEGQTVRTYKCEHCRILFLDHVMFTIHMGCHGFRDPFECNICGYHSQDRYEFSSHIVRVKPFIMAPKRSATASGAVPKCKRKMLTIAEKDKLAKEERNSKLNLNKLTQQWRVLMRETKARELKKDIEILSQTFERVVDRKDSIIKSLVQDLEEAQDQYAMAIRAHLHNLDHLFELQRGRLHSLWELYCTEEEELKKQFSTERELIITQHQTEISRLEDICFAMELNYTDRENELRQEFHSTRDDIKNKNIEEKHSLRILLEGRVEDLWQQFQQAQRSYTEATEDRRIAFETLKAKDEKSAKEIDMQMKKIQRIQDSIAALRNQFSTNARESEEQIRCLKEQKERFQQQSGGVKAEMNQIRASGKKQLVQLTLQSSATAKKLNHIMSKGERIVKLADMCRKLETEEEKVLPFYSSSLGLEERSQVEAVAAQPAVEPLAQALKDYATMEKFWQRYNKVQLDQLALDCEKRRLFQENSQLRLLLKQYLDGISVSDEILTELNPLFIVNHRTNARAEPVAVPVIENRVARPSHNIIEAAHIVQRTI</sequence>
<evidence type="ECO:0000256" key="16">
    <source>
        <dbReference type="ARBA" id="ARBA00023273"/>
    </source>
</evidence>
<dbReference type="FunFam" id="3.30.160.60:FF:000073">
    <property type="entry name" value="IKAROS family zinc finger 1"/>
    <property type="match status" value="1"/>
</dbReference>
<evidence type="ECO:0000256" key="18">
    <source>
        <dbReference type="ARBA" id="ARBA00038390"/>
    </source>
</evidence>
<dbReference type="InterPro" id="IPR036236">
    <property type="entry name" value="Znf_C2H2_sf"/>
</dbReference>
<dbReference type="GO" id="GO:0008270">
    <property type="term" value="F:zinc ion binding"/>
    <property type="evidence" value="ECO:0007669"/>
    <property type="project" value="UniProtKB-KW"/>
</dbReference>
<dbReference type="InterPro" id="IPR013087">
    <property type="entry name" value="Znf_C2H2_type"/>
</dbReference>
<evidence type="ECO:0000256" key="20">
    <source>
        <dbReference type="ARBA" id="ARBA00040899"/>
    </source>
</evidence>
<dbReference type="Gene3D" id="3.30.160.60">
    <property type="entry name" value="Classic Zinc Finger"/>
    <property type="match status" value="2"/>
</dbReference>
<gene>
    <name evidence="27" type="primary">Ccdc65</name>
    <name evidence="27" type="ORF">GTO96_0014595</name>
</gene>
<evidence type="ECO:0000256" key="9">
    <source>
        <dbReference type="ARBA" id="ARBA00023015"/>
    </source>
</evidence>
<feature type="compositionally biased region" description="Polar residues" evidence="25">
    <location>
        <begin position="1"/>
        <end position="23"/>
    </location>
</feature>
<dbReference type="GO" id="GO:0003352">
    <property type="term" value="P:regulation of cilium movement"/>
    <property type="evidence" value="ECO:0007669"/>
    <property type="project" value="TreeGrafter"/>
</dbReference>
<keyword evidence="14" id="KW-0206">Cytoskeleton</keyword>
<evidence type="ECO:0000259" key="26">
    <source>
        <dbReference type="PROSITE" id="PS50157"/>
    </source>
</evidence>
<feature type="coiled-coil region" evidence="24">
    <location>
        <begin position="703"/>
        <end position="748"/>
    </location>
</feature>
<feature type="domain" description="C2H2-type" evidence="26">
    <location>
        <begin position="117"/>
        <end position="145"/>
    </location>
</feature>
<evidence type="ECO:0000256" key="10">
    <source>
        <dbReference type="ARBA" id="ARBA00023054"/>
    </source>
</evidence>
<keyword evidence="7" id="KW-0862">Zinc</keyword>
<comment type="caution">
    <text evidence="27">The sequence shown here is derived from an EMBL/GenBank/DDBJ whole genome shotgun (WGS) entry which is preliminary data.</text>
</comment>
<evidence type="ECO:0000256" key="19">
    <source>
        <dbReference type="ARBA" id="ARBA00038424"/>
    </source>
</evidence>
<keyword evidence="8" id="KW-0282">Flagellum</keyword>
<dbReference type="GO" id="GO:0005634">
    <property type="term" value="C:nucleus"/>
    <property type="evidence" value="ECO:0007669"/>
    <property type="project" value="UniProtKB-SubCell"/>
</dbReference>
<keyword evidence="12" id="KW-0238">DNA-binding</keyword>
<dbReference type="GO" id="GO:0005858">
    <property type="term" value="C:axonemal dynein complex"/>
    <property type="evidence" value="ECO:0007669"/>
    <property type="project" value="InterPro"/>
</dbReference>
<evidence type="ECO:0000256" key="24">
    <source>
        <dbReference type="SAM" id="Coils"/>
    </source>
</evidence>
<feature type="domain" description="C2H2-type" evidence="26">
    <location>
        <begin position="84"/>
        <end position="111"/>
    </location>
</feature>
<evidence type="ECO:0000256" key="3">
    <source>
        <dbReference type="ARBA" id="ARBA00022490"/>
    </source>
</evidence>
<comment type="subcellular location">
    <subcellularLocation>
        <location evidence="2">Cytoplasm</location>
        <location evidence="2">Cytoskeleton</location>
        <location evidence="2">Flagellum axoneme</location>
    </subcellularLocation>
    <subcellularLocation>
        <location evidence="17">Cytoplasm</location>
        <location evidence="17">Cytoskeleton</location>
        <location evidence="17">Flagellum basal body</location>
    </subcellularLocation>
    <subcellularLocation>
        <location evidence="1">Nucleus</location>
    </subcellularLocation>
</comment>
<dbReference type="PROSITE" id="PS50157">
    <property type="entry name" value="ZINC_FINGER_C2H2_2"/>
    <property type="match status" value="2"/>
</dbReference>
<dbReference type="SUPFAM" id="SSF57667">
    <property type="entry name" value="beta-beta-alpha zinc fingers"/>
    <property type="match status" value="2"/>
</dbReference>
<comment type="similarity">
    <text evidence="18">Belongs to the Ikaros C2H2-type zinc-finger protein family.</text>
</comment>
<evidence type="ECO:0000256" key="25">
    <source>
        <dbReference type="SAM" id="MobiDB-lite"/>
    </source>
</evidence>
<dbReference type="Pfam" id="PF14772">
    <property type="entry name" value="NYD-SP28"/>
    <property type="match status" value="1"/>
</dbReference>
<dbReference type="InterPro" id="IPR039505">
    <property type="entry name" value="DRC1/2_N"/>
</dbReference>
<feature type="region of interest" description="Disordered" evidence="25">
    <location>
        <begin position="1"/>
        <end position="76"/>
    </location>
</feature>
<proteinExistence type="inferred from homology"/>
<evidence type="ECO:0000256" key="14">
    <source>
        <dbReference type="ARBA" id="ARBA00023212"/>
    </source>
</evidence>
<feature type="compositionally biased region" description="Polar residues" evidence="25">
    <location>
        <begin position="310"/>
        <end position="323"/>
    </location>
</feature>
<dbReference type="Pfam" id="PF00096">
    <property type="entry name" value="zf-C2H2"/>
    <property type="match status" value="1"/>
</dbReference>
<dbReference type="SMART" id="SM00355">
    <property type="entry name" value="ZnF_C2H2"/>
    <property type="match status" value="4"/>
</dbReference>
<evidence type="ECO:0000313" key="27">
    <source>
        <dbReference type="EMBL" id="KAG2467624.1"/>
    </source>
</evidence>
<comment type="similarity">
    <text evidence="19">Belongs to the DRC2 family.</text>
</comment>
<comment type="function">
    <text evidence="22">Component of the nexin-dynein regulatory complex (N-DRC), a key regulator of ciliary/flagellar motility which maintains the alignment and integrity of the distal axoneme and regulates microtubule sliding in motile axonemes. Plays a critical role in the assembly of N-DRC and also stabilizes the assembly of multiple inner dynein arms and radial spokes. Coassembles with DRC1 to form a central scaffold needed for assembly of the N-DRC and its attachment to the outer doublet microtubules.</text>
</comment>
<dbReference type="GO" id="GO:0060285">
    <property type="term" value="P:cilium-dependent cell motility"/>
    <property type="evidence" value="ECO:0007669"/>
    <property type="project" value="TreeGrafter"/>
</dbReference>
<evidence type="ECO:0000256" key="12">
    <source>
        <dbReference type="ARBA" id="ARBA00023125"/>
    </source>
</evidence>
<keyword evidence="3" id="KW-0963">Cytoplasm</keyword>
<evidence type="ECO:0000256" key="4">
    <source>
        <dbReference type="ARBA" id="ARBA00022723"/>
    </source>
</evidence>
<keyword evidence="5" id="KW-0677">Repeat</keyword>
<feature type="compositionally biased region" description="Basic and acidic residues" evidence="25">
    <location>
        <begin position="33"/>
        <end position="50"/>
    </location>
</feature>
<evidence type="ECO:0000256" key="7">
    <source>
        <dbReference type="ARBA" id="ARBA00022833"/>
    </source>
</evidence>
<evidence type="ECO:0000256" key="1">
    <source>
        <dbReference type="ARBA" id="ARBA00004123"/>
    </source>
</evidence>
<dbReference type="EMBL" id="JAATIS010000485">
    <property type="protein sequence ID" value="KAG2467624.1"/>
    <property type="molecule type" value="Genomic_DNA"/>
</dbReference>
<evidence type="ECO:0000256" key="15">
    <source>
        <dbReference type="ARBA" id="ARBA00023242"/>
    </source>
</evidence>
<dbReference type="PROSITE" id="PS00028">
    <property type="entry name" value="ZINC_FINGER_C2H2_1"/>
    <property type="match status" value="2"/>
</dbReference>
<keyword evidence="9" id="KW-0805">Transcription regulation</keyword>
<protein>
    <recommendedName>
        <fullName evidence="20">Dynein regulatory complex subunit 2</fullName>
    </recommendedName>
    <alternativeName>
        <fullName evidence="21">Coiled-coil domain-containing protein 65</fullName>
    </alternativeName>
</protein>
<dbReference type="InterPro" id="IPR039750">
    <property type="entry name" value="DRC1/DRC2"/>
</dbReference>
<dbReference type="PANTHER" id="PTHR21625:SF0">
    <property type="entry name" value="DYNEIN REGULATORY COMPLEX SUBUNIT 2"/>
    <property type="match status" value="1"/>
</dbReference>
<feature type="compositionally biased region" description="Basic and acidic residues" evidence="25">
    <location>
        <begin position="300"/>
        <end position="309"/>
    </location>
</feature>
<feature type="compositionally biased region" description="Basic and acidic residues" evidence="25">
    <location>
        <begin position="347"/>
        <end position="361"/>
    </location>
</feature>
<dbReference type="FunFam" id="3.30.160.60:FF:000525">
    <property type="entry name" value="IKAROS family zinc finger 1"/>
    <property type="match status" value="1"/>
</dbReference>
<reference evidence="27 28" key="1">
    <citation type="journal article" date="2021" name="Cell">
        <title>Tracing the genetic footprints of vertebrate landing in non-teleost ray-finned fishes.</title>
        <authorList>
            <person name="Bi X."/>
            <person name="Wang K."/>
            <person name="Yang L."/>
            <person name="Pan H."/>
            <person name="Jiang H."/>
            <person name="Wei Q."/>
            <person name="Fang M."/>
            <person name="Yu H."/>
            <person name="Zhu C."/>
            <person name="Cai Y."/>
            <person name="He Y."/>
            <person name="Gan X."/>
            <person name="Zeng H."/>
            <person name="Yu D."/>
            <person name="Zhu Y."/>
            <person name="Jiang H."/>
            <person name="Qiu Q."/>
            <person name="Yang H."/>
            <person name="Zhang Y.E."/>
            <person name="Wang W."/>
            <person name="Zhu M."/>
            <person name="He S."/>
            <person name="Zhang G."/>
        </authorList>
    </citation>
    <scope>NUCLEOTIDE SEQUENCE [LARGE SCALE GENOMIC DNA]</scope>
    <source>
        <strain evidence="27">Bchr_013</strain>
    </source>
</reference>
<evidence type="ECO:0000256" key="21">
    <source>
        <dbReference type="ARBA" id="ARBA00041517"/>
    </source>
</evidence>
<feature type="compositionally biased region" description="Polar residues" evidence="25">
    <location>
        <begin position="370"/>
        <end position="392"/>
    </location>
</feature>
<dbReference type="GO" id="GO:0070286">
    <property type="term" value="P:axonemal dynein complex assembly"/>
    <property type="evidence" value="ECO:0007669"/>
    <property type="project" value="InterPro"/>
</dbReference>
<dbReference type="PANTHER" id="PTHR21625">
    <property type="entry name" value="NYD-SP28 PROTEIN"/>
    <property type="match status" value="1"/>
</dbReference>
<keyword evidence="11" id="KW-0969">Cilium</keyword>